<dbReference type="GO" id="GO:0032993">
    <property type="term" value="C:protein-DNA complex"/>
    <property type="evidence" value="ECO:0007669"/>
    <property type="project" value="TreeGrafter"/>
</dbReference>
<protein>
    <recommendedName>
        <fullName evidence="13">DNA-binding response regulator</fullName>
    </recommendedName>
</protein>
<dbReference type="CDD" id="cd00383">
    <property type="entry name" value="trans_reg_C"/>
    <property type="match status" value="1"/>
</dbReference>
<evidence type="ECO:0008006" key="13">
    <source>
        <dbReference type="Google" id="ProtNLM"/>
    </source>
</evidence>
<sequence length="228" mass="26402">MKKILIVEESLNTNNRLLDQLKSAGYLVKNTSSCDQLKLFIEQIEFDLVLMNLSSSAQVKESIHLIHSIDQIPVIVISDSWDKQSKIRILKDGADDFIADPFDIELSLARIEVALRRTQPIIFEKKETMIQHKDLIIYPENRSLYIQDKEIHLTNSEFDILSFLMSNPKKVFTKKEIFCYVWKVHSFVGTEGTINVHISHLRAKLLKANSEMTYIDTVWGIGFKMNEE</sequence>
<evidence type="ECO:0000256" key="1">
    <source>
        <dbReference type="ARBA" id="ARBA00022553"/>
    </source>
</evidence>
<dbReference type="GO" id="GO:0005829">
    <property type="term" value="C:cytosol"/>
    <property type="evidence" value="ECO:0007669"/>
    <property type="project" value="TreeGrafter"/>
</dbReference>
<name>A0A0R2HMS4_CARDV</name>
<dbReference type="EMBL" id="JQBS01000035">
    <property type="protein sequence ID" value="KRN54223.1"/>
    <property type="molecule type" value="Genomic_DNA"/>
</dbReference>
<dbReference type="GO" id="GO:0000976">
    <property type="term" value="F:transcription cis-regulatory region binding"/>
    <property type="evidence" value="ECO:0007669"/>
    <property type="project" value="TreeGrafter"/>
</dbReference>
<dbReference type="Proteomes" id="UP000051658">
    <property type="component" value="Unassembled WGS sequence"/>
</dbReference>
<dbReference type="PANTHER" id="PTHR48111">
    <property type="entry name" value="REGULATOR OF RPOS"/>
    <property type="match status" value="1"/>
</dbReference>
<reference evidence="11 12" key="1">
    <citation type="journal article" date="2015" name="Genome Announc.">
        <title>Expanding the biotechnology potential of lactobacilli through comparative genomics of 213 strains and associated genera.</title>
        <authorList>
            <person name="Sun Z."/>
            <person name="Harris H.M."/>
            <person name="McCann A."/>
            <person name="Guo C."/>
            <person name="Argimon S."/>
            <person name="Zhang W."/>
            <person name="Yang X."/>
            <person name="Jeffery I.B."/>
            <person name="Cooney J.C."/>
            <person name="Kagawa T.F."/>
            <person name="Liu W."/>
            <person name="Song Y."/>
            <person name="Salvetti E."/>
            <person name="Wrobel A."/>
            <person name="Rasinkangas P."/>
            <person name="Parkhill J."/>
            <person name="Rea M.C."/>
            <person name="O'Sullivan O."/>
            <person name="Ritari J."/>
            <person name="Douillard F.P."/>
            <person name="Paul Ross R."/>
            <person name="Yang R."/>
            <person name="Briner A.E."/>
            <person name="Felis G.E."/>
            <person name="de Vos W.M."/>
            <person name="Barrangou R."/>
            <person name="Klaenhammer T.R."/>
            <person name="Caufield P.W."/>
            <person name="Cui Y."/>
            <person name="Zhang H."/>
            <person name="O'Toole P.W."/>
        </authorList>
    </citation>
    <scope>NUCLEOTIDE SEQUENCE [LARGE SCALE GENOMIC DNA]</scope>
    <source>
        <strain evidence="11 12">DSM 20623</strain>
    </source>
</reference>
<dbReference type="Pfam" id="PF00072">
    <property type="entry name" value="Response_reg"/>
    <property type="match status" value="1"/>
</dbReference>
<keyword evidence="1" id="KW-0597">Phosphoprotein</keyword>
<evidence type="ECO:0000256" key="2">
    <source>
        <dbReference type="ARBA" id="ARBA00023012"/>
    </source>
</evidence>
<dbReference type="InterPro" id="IPR039420">
    <property type="entry name" value="WalR-like"/>
</dbReference>
<dbReference type="SMART" id="SM00448">
    <property type="entry name" value="REC"/>
    <property type="match status" value="1"/>
</dbReference>
<feature type="domain" description="OmpR/PhoB-type" evidence="10">
    <location>
        <begin position="127"/>
        <end position="227"/>
    </location>
</feature>
<dbReference type="PROSITE" id="PS50110">
    <property type="entry name" value="RESPONSE_REGULATORY"/>
    <property type="match status" value="1"/>
</dbReference>
<dbReference type="eggNOG" id="COG0745">
    <property type="taxonomic scope" value="Bacteria"/>
</dbReference>
<dbReference type="PATRIC" id="fig|1449336.4.peg.1837"/>
<gene>
    <name evidence="11" type="ORF">IV74_GL001801</name>
</gene>
<dbReference type="Gene3D" id="1.10.10.10">
    <property type="entry name" value="Winged helix-like DNA-binding domain superfamily/Winged helix DNA-binding domain"/>
    <property type="match status" value="1"/>
</dbReference>
<evidence type="ECO:0000259" key="10">
    <source>
        <dbReference type="PROSITE" id="PS51755"/>
    </source>
</evidence>
<dbReference type="SUPFAM" id="SSF52172">
    <property type="entry name" value="CheY-like"/>
    <property type="match status" value="1"/>
</dbReference>
<dbReference type="FunFam" id="1.10.10.10:FF:000018">
    <property type="entry name" value="DNA-binding response regulator ResD"/>
    <property type="match status" value="1"/>
</dbReference>
<keyword evidence="2" id="KW-0902">Two-component regulatory system</keyword>
<feature type="DNA-binding region" description="OmpR/PhoB-type" evidence="8">
    <location>
        <begin position="127"/>
        <end position="227"/>
    </location>
</feature>
<evidence type="ECO:0000256" key="4">
    <source>
        <dbReference type="ARBA" id="ARBA00023125"/>
    </source>
</evidence>
<evidence type="ECO:0000256" key="7">
    <source>
        <dbReference type="PROSITE-ProRule" id="PRU00169"/>
    </source>
</evidence>
<dbReference type="GeneID" id="89588798"/>
<keyword evidence="4 8" id="KW-0238">DNA-binding</keyword>
<organism evidence="11 12">
    <name type="scientific">Carnobacterium divergens DSM 20623</name>
    <dbReference type="NCBI Taxonomy" id="1449336"/>
    <lineage>
        <taxon>Bacteria</taxon>
        <taxon>Bacillati</taxon>
        <taxon>Bacillota</taxon>
        <taxon>Bacilli</taxon>
        <taxon>Lactobacillales</taxon>
        <taxon>Carnobacteriaceae</taxon>
        <taxon>Carnobacterium</taxon>
    </lineage>
</organism>
<evidence type="ECO:0000259" key="9">
    <source>
        <dbReference type="PROSITE" id="PS50110"/>
    </source>
</evidence>
<keyword evidence="6" id="KW-0804">Transcription</keyword>
<dbReference type="PANTHER" id="PTHR48111:SF2">
    <property type="entry name" value="RESPONSE REGULATOR SAER"/>
    <property type="match status" value="1"/>
</dbReference>
<dbReference type="InterPro" id="IPR001867">
    <property type="entry name" value="OmpR/PhoB-type_DNA-bd"/>
</dbReference>
<dbReference type="AlphaFoldDB" id="A0A0R2HMS4"/>
<dbReference type="InterPro" id="IPR036388">
    <property type="entry name" value="WH-like_DNA-bd_sf"/>
</dbReference>
<keyword evidence="12" id="KW-1185">Reference proteome</keyword>
<dbReference type="InterPro" id="IPR001789">
    <property type="entry name" value="Sig_transdc_resp-reg_receiver"/>
</dbReference>
<evidence type="ECO:0000313" key="12">
    <source>
        <dbReference type="Proteomes" id="UP000051658"/>
    </source>
</evidence>
<dbReference type="Gene3D" id="3.40.50.2300">
    <property type="match status" value="1"/>
</dbReference>
<evidence type="ECO:0000313" key="11">
    <source>
        <dbReference type="EMBL" id="KRN54223.1"/>
    </source>
</evidence>
<dbReference type="PROSITE" id="PS51755">
    <property type="entry name" value="OMPR_PHOB"/>
    <property type="match status" value="1"/>
</dbReference>
<dbReference type="InterPro" id="IPR016032">
    <property type="entry name" value="Sig_transdc_resp-reg_C-effctor"/>
</dbReference>
<dbReference type="Pfam" id="PF00486">
    <property type="entry name" value="Trans_reg_C"/>
    <property type="match status" value="1"/>
</dbReference>
<evidence type="ECO:0000256" key="8">
    <source>
        <dbReference type="PROSITE-ProRule" id="PRU01091"/>
    </source>
</evidence>
<evidence type="ECO:0000256" key="3">
    <source>
        <dbReference type="ARBA" id="ARBA00023015"/>
    </source>
</evidence>
<keyword evidence="3" id="KW-0805">Transcription regulation</keyword>
<comment type="caution">
    <text evidence="11">The sequence shown here is derived from an EMBL/GenBank/DDBJ whole genome shotgun (WGS) entry which is preliminary data.</text>
</comment>
<comment type="caution">
    <text evidence="7">Lacks conserved residue(s) required for the propagation of feature annotation.</text>
</comment>
<dbReference type="SUPFAM" id="SSF46894">
    <property type="entry name" value="C-terminal effector domain of the bipartite response regulators"/>
    <property type="match status" value="1"/>
</dbReference>
<evidence type="ECO:0000256" key="5">
    <source>
        <dbReference type="ARBA" id="ARBA00023159"/>
    </source>
</evidence>
<feature type="domain" description="Response regulatory" evidence="9">
    <location>
        <begin position="3"/>
        <end position="115"/>
    </location>
</feature>
<dbReference type="GO" id="GO:0000156">
    <property type="term" value="F:phosphorelay response regulator activity"/>
    <property type="evidence" value="ECO:0007669"/>
    <property type="project" value="TreeGrafter"/>
</dbReference>
<dbReference type="SMART" id="SM00862">
    <property type="entry name" value="Trans_reg_C"/>
    <property type="match status" value="1"/>
</dbReference>
<dbReference type="RefSeq" id="WP_034569906.1">
    <property type="nucleotide sequence ID" value="NZ_JQBS01000035.1"/>
</dbReference>
<dbReference type="GO" id="GO:0006355">
    <property type="term" value="P:regulation of DNA-templated transcription"/>
    <property type="evidence" value="ECO:0007669"/>
    <property type="project" value="InterPro"/>
</dbReference>
<accession>A0A0R2HMS4</accession>
<dbReference type="InterPro" id="IPR011006">
    <property type="entry name" value="CheY-like_superfamily"/>
</dbReference>
<proteinExistence type="predicted"/>
<evidence type="ECO:0000256" key="6">
    <source>
        <dbReference type="ARBA" id="ARBA00023163"/>
    </source>
</evidence>
<keyword evidence="5" id="KW-0010">Activator</keyword>